<evidence type="ECO:0000256" key="6">
    <source>
        <dbReference type="SAM" id="Coils"/>
    </source>
</evidence>
<protein>
    <recommendedName>
        <fullName evidence="8">TAFII55 protein conserved region domain-containing protein</fullName>
    </recommendedName>
</protein>
<sequence length="383" mass="42933">RLKVKHVGQPPPRPAGVGYDSEAEDVEIDPAIEHQFILRMVPGEDCDYLRKAITERRLGVPVRDGGADVQFRFFDREGRRACVTVQGHKYAASLVDLPCVIEGMKSWEKKGGWFKTSDICQMLLVLGRVETEDAAKDYPLPREVEKDTYQYAHGLTPPMHYVRKRRFRKRISHRTIEAVEEEVDRLLALDAKVRDEGGETSFEMVDLNRHRSVDEQEDQQYDAMMASGNIDENGNYVDDVDDDDAAMAALMEQELGADEDEPITSVEAPTANDIDAAHAVATHALGSGGAAVDTATPSANETEDSESDEDEEEEVDEAALLAQQEAQQQREEIADLEKEVESAKLSYENQNNPMLKARLFNKYKSLQSDLELKRSSLGEGWDD</sequence>
<dbReference type="GO" id="GO:0005669">
    <property type="term" value="C:transcription factor TFIID complex"/>
    <property type="evidence" value="ECO:0007669"/>
    <property type="project" value="InterPro"/>
</dbReference>
<name>A0A9P4HXM0_9PEZI</name>
<comment type="caution">
    <text evidence="9">The sequence shown here is derived from an EMBL/GenBank/DDBJ whole genome shotgun (WGS) entry which is preliminary data.</text>
</comment>
<gene>
    <name evidence="9" type="ORF">K490DRAFT_5667</name>
</gene>
<dbReference type="AlphaFoldDB" id="A0A9P4HXM0"/>
<dbReference type="SMART" id="SM01370">
    <property type="entry name" value="TAFII55_N"/>
    <property type="match status" value="1"/>
</dbReference>
<feature type="region of interest" description="Disordered" evidence="7">
    <location>
        <begin position="1"/>
        <end position="20"/>
    </location>
</feature>
<proteinExistence type="inferred from homology"/>
<dbReference type="EMBL" id="ML978717">
    <property type="protein sequence ID" value="KAF2088287.1"/>
    <property type="molecule type" value="Genomic_DNA"/>
</dbReference>
<accession>A0A9P4HXM0</accession>
<evidence type="ECO:0000259" key="8">
    <source>
        <dbReference type="SMART" id="SM01370"/>
    </source>
</evidence>
<organism evidence="9 10">
    <name type="scientific">Saccharata proteae CBS 121410</name>
    <dbReference type="NCBI Taxonomy" id="1314787"/>
    <lineage>
        <taxon>Eukaryota</taxon>
        <taxon>Fungi</taxon>
        <taxon>Dikarya</taxon>
        <taxon>Ascomycota</taxon>
        <taxon>Pezizomycotina</taxon>
        <taxon>Dothideomycetes</taxon>
        <taxon>Dothideomycetes incertae sedis</taxon>
        <taxon>Botryosphaeriales</taxon>
        <taxon>Saccharataceae</taxon>
        <taxon>Saccharata</taxon>
    </lineage>
</organism>
<feature type="region of interest" description="Disordered" evidence="7">
    <location>
        <begin position="287"/>
        <end position="317"/>
    </location>
</feature>
<comment type="subcellular location">
    <subcellularLocation>
        <location evidence="1">Nucleus</location>
    </subcellularLocation>
</comment>
<reference evidence="9" key="1">
    <citation type="journal article" date="2020" name="Stud. Mycol.">
        <title>101 Dothideomycetes genomes: a test case for predicting lifestyles and emergence of pathogens.</title>
        <authorList>
            <person name="Haridas S."/>
            <person name="Albert R."/>
            <person name="Binder M."/>
            <person name="Bloem J."/>
            <person name="Labutti K."/>
            <person name="Salamov A."/>
            <person name="Andreopoulos B."/>
            <person name="Baker S."/>
            <person name="Barry K."/>
            <person name="Bills G."/>
            <person name="Bluhm B."/>
            <person name="Cannon C."/>
            <person name="Castanera R."/>
            <person name="Culley D."/>
            <person name="Daum C."/>
            <person name="Ezra D."/>
            <person name="Gonzalez J."/>
            <person name="Henrissat B."/>
            <person name="Kuo A."/>
            <person name="Liang C."/>
            <person name="Lipzen A."/>
            <person name="Lutzoni F."/>
            <person name="Magnuson J."/>
            <person name="Mondo S."/>
            <person name="Nolan M."/>
            <person name="Ohm R."/>
            <person name="Pangilinan J."/>
            <person name="Park H.-J."/>
            <person name="Ramirez L."/>
            <person name="Alfaro M."/>
            <person name="Sun H."/>
            <person name="Tritt A."/>
            <person name="Yoshinaga Y."/>
            <person name="Zwiers L.-H."/>
            <person name="Turgeon B."/>
            <person name="Goodwin S."/>
            <person name="Spatafora J."/>
            <person name="Crous P."/>
            <person name="Grigoriev I."/>
        </authorList>
    </citation>
    <scope>NUCLEOTIDE SEQUENCE</scope>
    <source>
        <strain evidence="9">CBS 121410</strain>
    </source>
</reference>
<dbReference type="GO" id="GO:0016251">
    <property type="term" value="F:RNA polymerase II general transcription initiation factor activity"/>
    <property type="evidence" value="ECO:0007669"/>
    <property type="project" value="TreeGrafter"/>
</dbReference>
<feature type="domain" description="TAFII55 protein conserved region" evidence="8">
    <location>
        <begin position="32"/>
        <end position="195"/>
    </location>
</feature>
<evidence type="ECO:0000256" key="1">
    <source>
        <dbReference type="ARBA" id="ARBA00004123"/>
    </source>
</evidence>
<dbReference type="CDD" id="cd08047">
    <property type="entry name" value="TAF7"/>
    <property type="match status" value="1"/>
</dbReference>
<keyword evidence="10" id="KW-1185">Reference proteome</keyword>
<evidence type="ECO:0000256" key="4">
    <source>
        <dbReference type="ARBA" id="ARBA00023163"/>
    </source>
</evidence>
<keyword evidence="4" id="KW-0804">Transcription</keyword>
<evidence type="ECO:0000256" key="7">
    <source>
        <dbReference type="SAM" id="MobiDB-lite"/>
    </source>
</evidence>
<keyword evidence="6" id="KW-0175">Coiled coil</keyword>
<dbReference type="GO" id="GO:0051123">
    <property type="term" value="P:RNA polymerase II preinitiation complex assembly"/>
    <property type="evidence" value="ECO:0007669"/>
    <property type="project" value="TreeGrafter"/>
</dbReference>
<feature type="coiled-coil region" evidence="6">
    <location>
        <begin position="319"/>
        <end position="346"/>
    </location>
</feature>
<dbReference type="Pfam" id="PF04658">
    <property type="entry name" value="TAFII55_N"/>
    <property type="match status" value="1"/>
</dbReference>
<evidence type="ECO:0000313" key="9">
    <source>
        <dbReference type="EMBL" id="KAF2088287.1"/>
    </source>
</evidence>
<feature type="non-terminal residue" evidence="9">
    <location>
        <position position="383"/>
    </location>
</feature>
<dbReference type="PANTHER" id="PTHR12228:SF0">
    <property type="entry name" value="TATA-BOX BINDING PROTEIN ASSOCIATED FACTOR 7"/>
    <property type="match status" value="1"/>
</dbReference>
<feature type="compositionally biased region" description="Acidic residues" evidence="7">
    <location>
        <begin position="301"/>
        <end position="317"/>
    </location>
</feature>
<comment type="similarity">
    <text evidence="2">Belongs to the TAF7 family.</text>
</comment>
<dbReference type="InterPro" id="IPR037817">
    <property type="entry name" value="TAF7"/>
</dbReference>
<evidence type="ECO:0000256" key="5">
    <source>
        <dbReference type="ARBA" id="ARBA00023242"/>
    </source>
</evidence>
<keyword evidence="3" id="KW-0805">Transcription regulation</keyword>
<evidence type="ECO:0000313" key="10">
    <source>
        <dbReference type="Proteomes" id="UP000799776"/>
    </source>
</evidence>
<keyword evidence="5" id="KW-0539">Nucleus</keyword>
<evidence type="ECO:0000256" key="2">
    <source>
        <dbReference type="ARBA" id="ARBA00009368"/>
    </source>
</evidence>
<dbReference type="PANTHER" id="PTHR12228">
    <property type="entry name" value="TRANSCRIPTION INITIATION FACTOR TFIID 55 KD SUBUNIT-RELATED"/>
    <property type="match status" value="1"/>
</dbReference>
<dbReference type="OrthoDB" id="153872at2759"/>
<dbReference type="InterPro" id="IPR006751">
    <property type="entry name" value="TAFII55_prot_cons_reg"/>
</dbReference>
<evidence type="ECO:0000256" key="3">
    <source>
        <dbReference type="ARBA" id="ARBA00023015"/>
    </source>
</evidence>
<feature type="non-terminal residue" evidence="9">
    <location>
        <position position="1"/>
    </location>
</feature>
<dbReference type="Proteomes" id="UP000799776">
    <property type="component" value="Unassembled WGS sequence"/>
</dbReference>